<feature type="repeat" description="WD" evidence="3">
    <location>
        <begin position="489"/>
        <end position="528"/>
    </location>
</feature>
<evidence type="ECO:0008006" key="7">
    <source>
        <dbReference type="Google" id="ProtNLM"/>
    </source>
</evidence>
<accession>A0A080ZVK4</accession>
<sequence>MSRHQSRGIDPELFAPNAQSLASDRYAKAPPSACSNYEYRATSSQERYRNDHDNIYASGDNQVQQERSDYSRLTIELEHLSGYTGKGKNTIHAHPIDPDSYITCMGSAVVIGKICDSQSQELLCAHEEEINVMSLSSTGIFLASAQMPPHSGRTDRGGAFIVIWDLASGRERYRLEGFFRPVLQMAFSPDDHFLAASSEDCRVILWDMRTSELVLTKSFPTPVTVLTWGKMDEKCRRPKYSLAFAHSSQLLHGELAYDIAAMQYRLEVSTYSMPNVGIARTYLCAAITQTRTDVLSGTTAGELVVFNTESLVYRNAVPIVRNGVHSVAACGDTGYVYVGAGDGVLKKLVGRDSDWNLVGQVQLVGGITSISISPGGAQLFAGTSAGKMYHVVANTLVISELASSHLGSVTSCAFGDSSEEFATISVDGSIRLWNLSTYHLKCMTTEAVAGLCIAITKSSTHSGLIVSGWVDGWLRAYDAATAQPKWHIATAHRGEVTAVACSAQYIVSGASDGGVSIWSFATRELVLQFHEHKRAVTGVLVDVKLPHRVHSCGVDKALFIYDLKGARRIVAQQVREGAFHGITQRVDSETEIVTAGADGRLLFWDCDEPDPVQFIVDPSRLKVTCAQVSPSGRFIATCGEDCEVKLFDVGSSALLASARGHSNTVNALAWSPDERQLVSVGADSCICVWNFYQEG</sequence>
<dbReference type="Proteomes" id="UP000028582">
    <property type="component" value="Unassembled WGS sequence"/>
</dbReference>
<gene>
    <name evidence="5" type="ORF">F444_12880</name>
</gene>
<proteinExistence type="predicted"/>
<dbReference type="SUPFAM" id="SSF50978">
    <property type="entry name" value="WD40 repeat-like"/>
    <property type="match status" value="2"/>
</dbReference>
<dbReference type="PROSITE" id="PS50294">
    <property type="entry name" value="WD_REPEATS_REGION"/>
    <property type="match status" value="3"/>
</dbReference>
<feature type="region of interest" description="Disordered" evidence="4">
    <location>
        <begin position="1"/>
        <end position="32"/>
    </location>
</feature>
<evidence type="ECO:0000256" key="3">
    <source>
        <dbReference type="PROSITE-ProRule" id="PRU00221"/>
    </source>
</evidence>
<evidence type="ECO:0000313" key="6">
    <source>
        <dbReference type="Proteomes" id="UP000028582"/>
    </source>
</evidence>
<evidence type="ECO:0000313" key="5">
    <source>
        <dbReference type="EMBL" id="ETO70665.1"/>
    </source>
</evidence>
<protein>
    <recommendedName>
        <fullName evidence="7">Anaphase-promoting complex subunit 4 WD40 domain-containing protein</fullName>
    </recommendedName>
</protein>
<comment type="caution">
    <text evidence="5">The sequence shown here is derived from an EMBL/GenBank/DDBJ whole genome shotgun (WGS) entry which is preliminary data.</text>
</comment>
<name>A0A080ZVK4_PHYNI</name>
<dbReference type="InterPro" id="IPR015943">
    <property type="entry name" value="WD40/YVTN_repeat-like_dom_sf"/>
</dbReference>
<feature type="repeat" description="WD" evidence="3">
    <location>
        <begin position="175"/>
        <end position="216"/>
    </location>
</feature>
<keyword evidence="1 3" id="KW-0853">WD repeat</keyword>
<keyword evidence="2" id="KW-0677">Repeat</keyword>
<dbReference type="InterPro" id="IPR036322">
    <property type="entry name" value="WD40_repeat_dom_sf"/>
</dbReference>
<dbReference type="SMART" id="SM00320">
    <property type="entry name" value="WD40"/>
    <property type="match status" value="7"/>
</dbReference>
<dbReference type="EMBL" id="ANJA01002298">
    <property type="protein sequence ID" value="ETO70665.1"/>
    <property type="molecule type" value="Genomic_DNA"/>
</dbReference>
<dbReference type="GO" id="GO:0005929">
    <property type="term" value="C:cilium"/>
    <property type="evidence" value="ECO:0007669"/>
    <property type="project" value="UniProtKB-ARBA"/>
</dbReference>
<dbReference type="PANTHER" id="PTHR13720">
    <property type="entry name" value="WD-40 REPEAT PROTEIN"/>
    <property type="match status" value="1"/>
</dbReference>
<dbReference type="InterPro" id="IPR050630">
    <property type="entry name" value="WD_repeat_EMAP"/>
</dbReference>
<feature type="repeat" description="WD" evidence="3">
    <location>
        <begin position="402"/>
        <end position="437"/>
    </location>
</feature>
<dbReference type="PROSITE" id="PS50082">
    <property type="entry name" value="WD_REPEATS_2"/>
    <property type="match status" value="4"/>
</dbReference>
<evidence type="ECO:0000256" key="2">
    <source>
        <dbReference type="ARBA" id="ARBA00022737"/>
    </source>
</evidence>
<dbReference type="InterPro" id="IPR019775">
    <property type="entry name" value="WD40_repeat_CS"/>
</dbReference>
<dbReference type="OrthoDB" id="10264376at2759"/>
<dbReference type="PROSITE" id="PS00678">
    <property type="entry name" value="WD_REPEATS_1"/>
    <property type="match status" value="2"/>
</dbReference>
<dbReference type="CDD" id="cd00200">
    <property type="entry name" value="WD40"/>
    <property type="match status" value="1"/>
</dbReference>
<feature type="repeat" description="WD" evidence="3">
    <location>
        <begin position="658"/>
        <end position="695"/>
    </location>
</feature>
<dbReference type="Pfam" id="PF00400">
    <property type="entry name" value="WD40"/>
    <property type="match status" value="5"/>
</dbReference>
<organism evidence="5 6">
    <name type="scientific">Phytophthora nicotianae P1976</name>
    <dbReference type="NCBI Taxonomy" id="1317066"/>
    <lineage>
        <taxon>Eukaryota</taxon>
        <taxon>Sar</taxon>
        <taxon>Stramenopiles</taxon>
        <taxon>Oomycota</taxon>
        <taxon>Peronosporomycetes</taxon>
        <taxon>Peronosporales</taxon>
        <taxon>Peronosporaceae</taxon>
        <taxon>Phytophthora</taxon>
    </lineage>
</organism>
<dbReference type="AlphaFoldDB" id="A0A080ZVK4"/>
<dbReference type="InterPro" id="IPR001680">
    <property type="entry name" value="WD40_rpt"/>
</dbReference>
<evidence type="ECO:0000256" key="4">
    <source>
        <dbReference type="SAM" id="MobiDB-lite"/>
    </source>
</evidence>
<dbReference type="PANTHER" id="PTHR13720:SF53">
    <property type="entry name" value="ANAPHASE-PROMOTING COMPLEX SUBUNIT 4 WD40 DOMAIN-CONTAINING PROTEIN"/>
    <property type="match status" value="1"/>
</dbReference>
<reference evidence="5 6" key="1">
    <citation type="submission" date="2013-11" db="EMBL/GenBank/DDBJ databases">
        <title>The Genome Sequence of Phytophthora parasitica P1976.</title>
        <authorList>
            <consortium name="The Broad Institute Genomics Platform"/>
            <person name="Russ C."/>
            <person name="Tyler B."/>
            <person name="Panabieres F."/>
            <person name="Shan W."/>
            <person name="Tripathy S."/>
            <person name="Grunwald N."/>
            <person name="Machado M."/>
            <person name="Johnson C.S."/>
            <person name="Walker B."/>
            <person name="Young S."/>
            <person name="Zeng Q."/>
            <person name="Gargeya S."/>
            <person name="Fitzgerald M."/>
            <person name="Haas B."/>
            <person name="Abouelleil A."/>
            <person name="Allen A.W."/>
            <person name="Alvarado L."/>
            <person name="Arachchi H.M."/>
            <person name="Berlin A.M."/>
            <person name="Chapman S.B."/>
            <person name="Gainer-Dewar J."/>
            <person name="Goldberg J."/>
            <person name="Griggs A."/>
            <person name="Gujja S."/>
            <person name="Hansen M."/>
            <person name="Howarth C."/>
            <person name="Imamovic A."/>
            <person name="Ireland A."/>
            <person name="Larimer J."/>
            <person name="McCowan C."/>
            <person name="Murphy C."/>
            <person name="Pearson M."/>
            <person name="Poon T.W."/>
            <person name="Priest M."/>
            <person name="Roberts A."/>
            <person name="Saif S."/>
            <person name="Shea T."/>
            <person name="Sisk P."/>
            <person name="Sykes S."/>
            <person name="Wortman J."/>
            <person name="Nusbaum C."/>
            <person name="Birren B."/>
        </authorList>
    </citation>
    <scope>NUCLEOTIDE SEQUENCE [LARGE SCALE GENOMIC DNA]</scope>
    <source>
        <strain evidence="5 6">P1976</strain>
    </source>
</reference>
<evidence type="ECO:0000256" key="1">
    <source>
        <dbReference type="ARBA" id="ARBA00022574"/>
    </source>
</evidence>
<dbReference type="Gene3D" id="2.130.10.10">
    <property type="entry name" value="YVTN repeat-like/Quinoprotein amine dehydrogenase"/>
    <property type="match status" value="4"/>
</dbReference>